<dbReference type="Pfam" id="PF02080">
    <property type="entry name" value="TrkA_C"/>
    <property type="match status" value="1"/>
</dbReference>
<dbReference type="Gene3D" id="3.30.70.1450">
    <property type="entry name" value="Regulator of K+ conductance, C-terminal domain"/>
    <property type="match status" value="1"/>
</dbReference>
<name>A0A0D6DYF5_9LACT</name>
<feature type="domain" description="RCK C-terminal" evidence="2">
    <location>
        <begin position="134"/>
        <end position="217"/>
    </location>
</feature>
<evidence type="ECO:0000313" key="4">
    <source>
        <dbReference type="Proteomes" id="UP000033166"/>
    </source>
</evidence>
<dbReference type="GO" id="GO:0008324">
    <property type="term" value="F:monoatomic cation transmembrane transporter activity"/>
    <property type="evidence" value="ECO:0007669"/>
    <property type="project" value="InterPro"/>
</dbReference>
<dbReference type="Pfam" id="PF02254">
    <property type="entry name" value="TrkA_N"/>
    <property type="match status" value="1"/>
</dbReference>
<dbReference type="SUPFAM" id="SSF51735">
    <property type="entry name" value="NAD(P)-binding Rossmann-fold domains"/>
    <property type="match status" value="1"/>
</dbReference>
<dbReference type="GO" id="GO:0006813">
    <property type="term" value="P:potassium ion transport"/>
    <property type="evidence" value="ECO:0007669"/>
    <property type="project" value="InterPro"/>
</dbReference>
<protein>
    <submittedName>
        <fullName evidence="3">Ktr system potassium uptake protein C KtrC</fullName>
    </submittedName>
</protein>
<evidence type="ECO:0000259" key="1">
    <source>
        <dbReference type="PROSITE" id="PS51201"/>
    </source>
</evidence>
<dbReference type="Gene3D" id="3.40.50.720">
    <property type="entry name" value="NAD(P)-binding Rossmann-like Domain"/>
    <property type="match status" value="1"/>
</dbReference>
<reference evidence="4" key="1">
    <citation type="submission" date="2015-01" db="EMBL/GenBank/DDBJ databases">
        <authorList>
            <person name="Andreevskaya M."/>
        </authorList>
    </citation>
    <scope>NUCLEOTIDE SEQUENCE [LARGE SCALE GENOMIC DNA]</scope>
    <source>
        <strain evidence="4">MKFS47</strain>
    </source>
</reference>
<dbReference type="InterPro" id="IPR050721">
    <property type="entry name" value="Trk_Ktr_HKT_K-transport"/>
</dbReference>
<proteinExistence type="predicted"/>
<evidence type="ECO:0000259" key="2">
    <source>
        <dbReference type="PROSITE" id="PS51202"/>
    </source>
</evidence>
<organism evidence="3 4">
    <name type="scientific">Pseudolactococcus piscium MKFS47</name>
    <dbReference type="NCBI Taxonomy" id="297352"/>
    <lineage>
        <taxon>Bacteria</taxon>
        <taxon>Bacillati</taxon>
        <taxon>Bacillota</taxon>
        <taxon>Bacilli</taxon>
        <taxon>Lactobacillales</taxon>
        <taxon>Streptococcaceae</taxon>
        <taxon>Pseudolactococcus</taxon>
    </lineage>
</organism>
<dbReference type="Proteomes" id="UP000033166">
    <property type="component" value="Chromosome I"/>
</dbReference>
<dbReference type="PROSITE" id="PS51202">
    <property type="entry name" value="RCK_C"/>
    <property type="match status" value="1"/>
</dbReference>
<dbReference type="HOGENOM" id="CLU_046525_3_2_9"/>
<feature type="domain" description="RCK N-terminal" evidence="1">
    <location>
        <begin position="1"/>
        <end position="118"/>
    </location>
</feature>
<dbReference type="InterPro" id="IPR036291">
    <property type="entry name" value="NAD(P)-bd_dom_sf"/>
</dbReference>
<dbReference type="KEGG" id="lpk:LACPI_1322"/>
<dbReference type="RefSeq" id="WP_047915640.1">
    <property type="nucleotide sequence ID" value="NZ_LN774769.1"/>
</dbReference>
<dbReference type="InterPro" id="IPR036721">
    <property type="entry name" value="RCK_C_sf"/>
</dbReference>
<gene>
    <name evidence="3" type="primary">ktrC</name>
    <name evidence="3" type="ORF">LACPI_1322</name>
</gene>
<dbReference type="EMBL" id="LN774769">
    <property type="protein sequence ID" value="CEN28522.1"/>
    <property type="molecule type" value="Genomic_DNA"/>
</dbReference>
<dbReference type="PANTHER" id="PTHR43833">
    <property type="entry name" value="POTASSIUM CHANNEL PROTEIN 2-RELATED-RELATED"/>
    <property type="match status" value="1"/>
</dbReference>
<dbReference type="InterPro" id="IPR006037">
    <property type="entry name" value="RCK_C"/>
</dbReference>
<dbReference type="SUPFAM" id="SSF116726">
    <property type="entry name" value="TrkA C-terminal domain-like"/>
    <property type="match status" value="1"/>
</dbReference>
<dbReference type="InterPro" id="IPR003148">
    <property type="entry name" value="RCK_N"/>
</dbReference>
<evidence type="ECO:0000313" key="3">
    <source>
        <dbReference type="EMBL" id="CEN28522.1"/>
    </source>
</evidence>
<accession>A0A0D6DYF5</accession>
<dbReference type="STRING" id="1364.LP2241_30334"/>
<dbReference type="PROSITE" id="PS51201">
    <property type="entry name" value="RCK_N"/>
    <property type="match status" value="1"/>
</dbReference>
<dbReference type="AlphaFoldDB" id="A0A0D6DYF5"/>
<dbReference type="PANTHER" id="PTHR43833:SF7">
    <property type="entry name" value="KTR SYSTEM POTASSIUM UPTAKE PROTEIN C"/>
    <property type="match status" value="1"/>
</dbReference>
<sequence length="217" mass="23608">MKSFCVIGLGKFGSSVVKSLINSGHEVVAIDTDAKKIDDHKDIATHVMIADATDERVLKNIEIDKFDGVVVAIGRNVQASILTTMIVIESGAKNVVAKATTDVQIKVLTKIGASKIIEPEKDAGNRVADTLTHPDIAEYLDLSDDYSFAKIVVKNKKFKGLTLYQANLTQDYQVNVAFIKKTDGTAGIGKHDTVIDLDDVLYVVGNKQDIEKFSEII</sequence>